<comment type="caution">
    <text evidence="4">The sequence shown here is derived from an EMBL/GenBank/DDBJ whole genome shotgun (WGS) entry which is preliminary data.</text>
</comment>
<evidence type="ECO:0000313" key="5">
    <source>
        <dbReference type="Proteomes" id="UP000239650"/>
    </source>
</evidence>
<protein>
    <submittedName>
        <fullName evidence="4">N-acetylglucosamine repressor</fullName>
    </submittedName>
</protein>
<evidence type="ECO:0000313" key="4">
    <source>
        <dbReference type="EMBL" id="SPE18495.1"/>
    </source>
</evidence>
<comment type="function">
    <text evidence="1">Transcriptional repressor of xylose-utilizing enzymes.</text>
</comment>
<dbReference type="Proteomes" id="UP000239650">
    <property type="component" value="Unassembled WGS sequence"/>
</dbReference>
<proteinExistence type="inferred from homology"/>
<evidence type="ECO:0000256" key="3">
    <source>
        <dbReference type="ARBA" id="ARBA00022629"/>
    </source>
</evidence>
<dbReference type="PANTHER" id="PTHR18964">
    <property type="entry name" value="ROK (REPRESSOR, ORF, KINASE) FAMILY"/>
    <property type="match status" value="1"/>
</dbReference>
<dbReference type="PANTHER" id="PTHR18964:SF149">
    <property type="entry name" value="BIFUNCTIONAL UDP-N-ACETYLGLUCOSAMINE 2-EPIMERASE_N-ACETYLMANNOSAMINE KINASE"/>
    <property type="match status" value="1"/>
</dbReference>
<name>A0AAE8LV78_LATSK</name>
<dbReference type="SUPFAM" id="SSF53067">
    <property type="entry name" value="Actin-like ATPase domain"/>
    <property type="match status" value="1"/>
</dbReference>
<dbReference type="Gene3D" id="3.30.420.40">
    <property type="match status" value="2"/>
</dbReference>
<dbReference type="InterPro" id="IPR036388">
    <property type="entry name" value="WH-like_DNA-bd_sf"/>
</dbReference>
<dbReference type="InterPro" id="IPR000600">
    <property type="entry name" value="ROK"/>
</dbReference>
<dbReference type="Pfam" id="PF00480">
    <property type="entry name" value="ROK"/>
    <property type="match status" value="1"/>
</dbReference>
<dbReference type="SUPFAM" id="SSF46785">
    <property type="entry name" value="Winged helix' DNA-binding domain"/>
    <property type="match status" value="1"/>
</dbReference>
<reference evidence="4 5" key="1">
    <citation type="submission" date="2018-02" db="EMBL/GenBank/DDBJ databases">
        <authorList>
            <person name="Rodrigo-Torres L."/>
            <person name="Arahal R. D."/>
            <person name="Lucena T."/>
        </authorList>
    </citation>
    <scope>NUCLEOTIDE SEQUENCE [LARGE SCALE GENOMIC DNA]</scope>
    <source>
        <strain evidence="4 5">CECT 9267</strain>
    </source>
</reference>
<gene>
    <name evidence="4" type="primary">nagC</name>
    <name evidence="4" type="ORF">LAS9267_00142</name>
</gene>
<comment type="similarity">
    <text evidence="2">Belongs to the ROK (NagC/XylR) family.</text>
</comment>
<dbReference type="AlphaFoldDB" id="A0AAE8LV78"/>
<dbReference type="InterPro" id="IPR043129">
    <property type="entry name" value="ATPase_NBD"/>
</dbReference>
<keyword evidence="3" id="KW-0859">Xylose metabolism</keyword>
<dbReference type="InterPro" id="IPR049874">
    <property type="entry name" value="ROK_cs"/>
</dbReference>
<keyword evidence="3" id="KW-0119">Carbohydrate metabolism</keyword>
<organism evidence="4 5">
    <name type="scientific">Latilactobacillus sakei</name>
    <name type="common">Lactobacillus sakei</name>
    <dbReference type="NCBI Taxonomy" id="1599"/>
    <lineage>
        <taxon>Bacteria</taxon>
        <taxon>Bacillati</taxon>
        <taxon>Bacillota</taxon>
        <taxon>Bacilli</taxon>
        <taxon>Lactobacillales</taxon>
        <taxon>Lactobacillaceae</taxon>
        <taxon>Latilactobacillus</taxon>
    </lineage>
</organism>
<dbReference type="InterPro" id="IPR036390">
    <property type="entry name" value="WH_DNA-bd_sf"/>
</dbReference>
<evidence type="ECO:0000256" key="2">
    <source>
        <dbReference type="ARBA" id="ARBA00006479"/>
    </source>
</evidence>
<dbReference type="GO" id="GO:0042732">
    <property type="term" value="P:D-xylose metabolic process"/>
    <property type="evidence" value="ECO:0007669"/>
    <property type="project" value="UniProtKB-KW"/>
</dbReference>
<dbReference type="EMBL" id="OKRC01000001">
    <property type="protein sequence ID" value="SPE18495.1"/>
    <property type="molecule type" value="Genomic_DNA"/>
</dbReference>
<dbReference type="Gene3D" id="1.10.10.10">
    <property type="entry name" value="Winged helix-like DNA-binding domain superfamily/Winged helix DNA-binding domain"/>
    <property type="match status" value="1"/>
</dbReference>
<dbReference type="RefSeq" id="WP_105299964.1">
    <property type="nucleotide sequence ID" value="NZ_CAKMCP010000001.1"/>
</dbReference>
<dbReference type="PROSITE" id="PS01125">
    <property type="entry name" value="ROK"/>
    <property type="match status" value="1"/>
</dbReference>
<sequence>MVKSMNKDSMRDLNQKLMLQILFNSNTTSRIEIANSLNLNKSTISSLYNTLFEQGYIEELGQGNSSETGGRKPKLIRFNHQYGFTINYELGHHHLRIMLNWLNGEQISFESISVINCSIEEVVNIIKKHISQTKVPDAVHGLLGISFAINGIVYQNEIIDSPFIDMHNINLISELSEFNVPIILENEANLSAIAAHDYASNFKTKNIVALDVHNGIGAGIIINHQLYRGLNGEAGELGRSLQYPTASNYKNIPIEHLFSEDAIIENFKNAKKLSAVDRNLFLEYYYKNDSLALQLMTKFTQALAFIIFNINQSFAPEYIYLQSRIVGEIPELLDNIKAVYRSLANDKDPHLKLSPMIETAPLYGGAAMLTHQILNLENFDLYLLN</sequence>
<evidence type="ECO:0000256" key="1">
    <source>
        <dbReference type="ARBA" id="ARBA00002486"/>
    </source>
</evidence>
<accession>A0AAE8LV78</accession>